<feature type="region of interest" description="Disordered" evidence="1">
    <location>
        <begin position="290"/>
        <end position="356"/>
    </location>
</feature>
<evidence type="ECO:0000256" key="2">
    <source>
        <dbReference type="SAM" id="Phobius"/>
    </source>
</evidence>
<dbReference type="Proteomes" id="UP000824496">
    <property type="component" value="Chromosome"/>
</dbReference>
<feature type="compositionally biased region" description="Pro residues" evidence="1">
    <location>
        <begin position="295"/>
        <end position="309"/>
    </location>
</feature>
<feature type="compositionally biased region" description="Pro residues" evidence="1">
    <location>
        <begin position="334"/>
        <end position="344"/>
    </location>
</feature>
<reference evidence="3 4" key="1">
    <citation type="submission" date="2021-08" db="EMBL/GenBank/DDBJ databases">
        <title>Whole genome sequence of novel Actinomyces species strain MAS-1.</title>
        <authorList>
            <person name="Saito M."/>
            <person name="Kuwahara N."/>
            <person name="Takizawa T."/>
            <person name="Gotouda H."/>
            <person name="Ochiai T."/>
        </authorList>
    </citation>
    <scope>NUCLEOTIDE SEQUENCE [LARGE SCALE GENOMIC DNA]</scope>
    <source>
        <strain evidence="3 4">MAS-1</strain>
    </source>
</reference>
<dbReference type="EMBL" id="AP025017">
    <property type="protein sequence ID" value="BDA64312.1"/>
    <property type="molecule type" value="Genomic_DNA"/>
</dbReference>
<keyword evidence="2" id="KW-1133">Transmembrane helix</keyword>
<keyword evidence="2" id="KW-0812">Transmembrane</keyword>
<protein>
    <recommendedName>
        <fullName evidence="5">Conjugal transfer protein</fullName>
    </recommendedName>
</protein>
<dbReference type="Pfam" id="PF19516">
    <property type="entry name" value="DUF6049"/>
    <property type="match status" value="1"/>
</dbReference>
<name>A0ABM7UAE1_9ACTO</name>
<organism evidence="3 4">
    <name type="scientific">Actinomyces capricornis</name>
    <dbReference type="NCBI Taxonomy" id="2755559"/>
    <lineage>
        <taxon>Bacteria</taxon>
        <taxon>Bacillati</taxon>
        <taxon>Actinomycetota</taxon>
        <taxon>Actinomycetes</taxon>
        <taxon>Actinomycetales</taxon>
        <taxon>Actinomycetaceae</taxon>
        <taxon>Actinomyces</taxon>
    </lineage>
</organism>
<proteinExistence type="predicted"/>
<evidence type="ECO:0008006" key="5">
    <source>
        <dbReference type="Google" id="ProtNLM"/>
    </source>
</evidence>
<sequence>MRLLSHRPRRSVPVRAMVRLAALLGVLSLVLAFTVLPQEPAPSTGRSDPAGAQSHLAGQSTIADAHADPAPAGARAEPVAGQVTLSLETLSPEVLRNGGELSLSGTIINGTDDPVSGLSLATQVQERTEITTTALSLWLSEERDTALSQAVHTPLGQEIAPGQRAAFSVTLSTEELPLSESDQWGPRGIQVALTSGGATVAQDRSILIWDSGASVEPAAITTVVPVTASPEELAVLTLPPAQDAETDVSVHTIRQRVTGLLELAGKGVVLAVDPALTQALGIDASSFQGTLAGTAPPPQGQSPAAPSPSPDDGAAASAGPTGSAPAPTSTGAPAPAPSPTPSGPEGPGQEGQSADSADEIAELTAALTRAIANGEVIALPWDDVDVAAMAHTGGTSLVSLAHERARSSTLAGAGAQAGVAWPASSQLDAATLEALPESATTVIAPPGSMPAAEDLTYTPSGVTSFEDRTIILPDEGLSLAVSGRLPEDLASPEAQQLSDLDSRQLLRGQTAIITRQAPVLARSLVVTLDRQAASALDAPTVEARLNALRDTPWTSAHSLGDLTDVMDRARQEGGQAVVERLAPSEEEVIDETEASRTTVMQARQAGRQLASIASVLSQPAAALGRCDDVESVVSSASWRAAPQARSTHIDQALAAGETVTSSLSASPSSTINIINSEAVLPVRIASSLDQDATVQVRLISDSQRLQIPSTTMVEVPANSEATAKMPVTAVGSGEVNLTVQVLAADGTPVGAPSTVHLQVRADWESVGTAIIGIALVLILVVGVVRTVRRGRRTAPPPVAQEPA</sequence>
<evidence type="ECO:0000313" key="3">
    <source>
        <dbReference type="EMBL" id="BDA64312.1"/>
    </source>
</evidence>
<feature type="compositionally biased region" description="Low complexity" evidence="1">
    <location>
        <begin position="310"/>
        <end position="333"/>
    </location>
</feature>
<evidence type="ECO:0000313" key="4">
    <source>
        <dbReference type="Proteomes" id="UP000824496"/>
    </source>
</evidence>
<keyword evidence="2" id="KW-0472">Membrane</keyword>
<feature type="region of interest" description="Disordered" evidence="1">
    <location>
        <begin position="41"/>
        <end position="60"/>
    </location>
</feature>
<gene>
    <name evidence="3" type="ORF">MANAM107_11460</name>
</gene>
<keyword evidence="4" id="KW-1185">Reference proteome</keyword>
<feature type="transmembrane region" description="Helical" evidence="2">
    <location>
        <begin position="766"/>
        <end position="784"/>
    </location>
</feature>
<dbReference type="RefSeq" id="WP_223912248.1">
    <property type="nucleotide sequence ID" value="NZ_AP025017.1"/>
</dbReference>
<dbReference type="InterPro" id="IPR046112">
    <property type="entry name" value="DUF6049"/>
</dbReference>
<evidence type="ECO:0000256" key="1">
    <source>
        <dbReference type="SAM" id="MobiDB-lite"/>
    </source>
</evidence>
<accession>A0ABM7UAE1</accession>